<evidence type="ECO:0000256" key="33">
    <source>
        <dbReference type="PIRNR" id="PIRNR000332"/>
    </source>
</evidence>
<protein>
    <recommendedName>
        <fullName evidence="34">Flavin-containing monooxygenase</fullName>
        <ecNumber evidence="34">1.-.-.-</ecNumber>
    </recommendedName>
</protein>
<dbReference type="PRINTS" id="PR00370">
    <property type="entry name" value="FMOXYGENASE"/>
</dbReference>
<evidence type="ECO:0000256" key="19">
    <source>
        <dbReference type="ARBA" id="ARBA00045957"/>
    </source>
</evidence>
<keyword evidence="11" id="KW-0492">Microsome</keyword>
<accession>A0A0B7AC33</accession>
<comment type="catalytic activity">
    <reaction evidence="27">
        <text>trimethylamine + NADPH + O2 = trimethylamine N-oxide + NADP(+) + H2O</text>
        <dbReference type="Rhea" id="RHEA:31979"/>
        <dbReference type="ChEBI" id="CHEBI:15377"/>
        <dbReference type="ChEBI" id="CHEBI:15379"/>
        <dbReference type="ChEBI" id="CHEBI:15724"/>
        <dbReference type="ChEBI" id="CHEBI:57783"/>
        <dbReference type="ChEBI" id="CHEBI:58349"/>
        <dbReference type="ChEBI" id="CHEBI:58389"/>
        <dbReference type="EC" id="1.14.13.148"/>
    </reaction>
    <physiologicalReaction direction="left-to-right" evidence="27">
        <dbReference type="Rhea" id="RHEA:31980"/>
    </physiologicalReaction>
</comment>
<evidence type="ECO:0000256" key="16">
    <source>
        <dbReference type="ARBA" id="ARBA00023098"/>
    </source>
</evidence>
<evidence type="ECO:0000256" key="22">
    <source>
        <dbReference type="ARBA" id="ARBA00047574"/>
    </source>
</evidence>
<comment type="catalytic activity">
    <reaction evidence="29">
        <text>(2E)-geranial + NADPH + O2 + H(+) = (1E)-2,6-dimethylhepta-1,5-dien-1-yl formate + NADP(+) + H2O</text>
        <dbReference type="Rhea" id="RHEA:54860"/>
        <dbReference type="ChEBI" id="CHEBI:15377"/>
        <dbReference type="ChEBI" id="CHEBI:15378"/>
        <dbReference type="ChEBI" id="CHEBI:15379"/>
        <dbReference type="ChEBI" id="CHEBI:16980"/>
        <dbReference type="ChEBI" id="CHEBI:57783"/>
        <dbReference type="ChEBI" id="CHEBI:58349"/>
        <dbReference type="ChEBI" id="CHEBI:138375"/>
    </reaction>
    <physiologicalReaction direction="left-to-right" evidence="29">
        <dbReference type="Rhea" id="RHEA:54861"/>
    </physiologicalReaction>
</comment>
<evidence type="ECO:0000256" key="10">
    <source>
        <dbReference type="ARBA" id="ARBA00022827"/>
    </source>
</evidence>
<evidence type="ECO:0000256" key="29">
    <source>
        <dbReference type="ARBA" id="ARBA00048989"/>
    </source>
</evidence>
<evidence type="ECO:0000256" key="12">
    <source>
        <dbReference type="ARBA" id="ARBA00022857"/>
    </source>
</evidence>
<gene>
    <name evidence="35" type="primary">ORF109036</name>
    <name evidence="36" type="synonym">ORF109042</name>
</gene>
<evidence type="ECO:0000256" key="4">
    <source>
        <dbReference type="ARBA" id="ARBA00009183"/>
    </source>
</evidence>
<keyword evidence="5" id="KW-0488">Methylation</keyword>
<dbReference type="EMBL" id="HACG01031368">
    <property type="protein sequence ID" value="CEK78233.1"/>
    <property type="molecule type" value="Transcribed_RNA"/>
</dbReference>
<evidence type="ECO:0000313" key="35">
    <source>
        <dbReference type="EMBL" id="CEK78232.1"/>
    </source>
</evidence>
<dbReference type="GO" id="GO:0050661">
    <property type="term" value="F:NADP binding"/>
    <property type="evidence" value="ECO:0007669"/>
    <property type="project" value="InterPro"/>
</dbReference>
<dbReference type="InterPro" id="IPR020946">
    <property type="entry name" value="Flavin_mOase-like"/>
</dbReference>
<keyword evidence="14 33" id="KW-0560">Oxidoreductase</keyword>
<keyword evidence="13" id="KW-1133">Transmembrane helix</keyword>
<evidence type="ECO:0000256" key="6">
    <source>
        <dbReference type="ARBA" id="ARBA00022553"/>
    </source>
</evidence>
<evidence type="ECO:0000256" key="25">
    <source>
        <dbReference type="ARBA" id="ARBA00047977"/>
    </source>
</evidence>
<dbReference type="Pfam" id="PF00743">
    <property type="entry name" value="FMO-like"/>
    <property type="match status" value="1"/>
</dbReference>
<dbReference type="Gene3D" id="3.50.50.60">
    <property type="entry name" value="FAD/NAD(P)-binding domain"/>
    <property type="match status" value="1"/>
</dbReference>
<keyword evidence="15 33" id="KW-0503">Monooxygenase</keyword>
<comment type="catalytic activity">
    <reaction evidence="25">
        <text>hexan-3-one + NADPH + O2 + H(+) = ethyl butanoate + NADP(+) + H2O</text>
        <dbReference type="Rhea" id="RHEA:54844"/>
        <dbReference type="ChEBI" id="CHEBI:15377"/>
        <dbReference type="ChEBI" id="CHEBI:15378"/>
        <dbReference type="ChEBI" id="CHEBI:15379"/>
        <dbReference type="ChEBI" id="CHEBI:57783"/>
        <dbReference type="ChEBI" id="CHEBI:58349"/>
        <dbReference type="ChEBI" id="CHEBI:88764"/>
        <dbReference type="ChEBI" id="CHEBI:89891"/>
    </reaction>
    <physiologicalReaction direction="left-to-right" evidence="25">
        <dbReference type="Rhea" id="RHEA:54845"/>
    </physiologicalReaction>
</comment>
<comment type="cofactor">
    <cofactor evidence="1 33 34">
        <name>FAD</name>
        <dbReference type="ChEBI" id="CHEBI:57692"/>
    </cofactor>
</comment>
<evidence type="ECO:0000256" key="1">
    <source>
        <dbReference type="ARBA" id="ARBA00001974"/>
    </source>
</evidence>
<sequence length="555" mass="63129">MSGRVVVIGAGSSGIAAVKCFQDAGFSDIVCYERRDVVGGLWYFKENSASWADEACVNRSTVINTSKEFMCYSDYPMPDHYPNFCHHRDVEAYFQDYCKHFGINKYIQHNIEVVSLRKHNSYNSTGRWELKLKDHKSGQESTEVFDFVLVANGHHGEASIPNFPGQEKFKGVTMHSKEFKDLRSVDGKRAIVVGIGNSGGDCSVELSKYMKVFLATRRGAWILNRLVKNGMPWDYTFHTRFSTFVTKWLPRSYRNKIWKAQLNERFDHDLYRMTPVHEPDSTHPTVNDELPNRIAAGMVIVKPNIRSFTEKGVVFDDGSFEDDIDVVVFATGYKVGYSFIDKSVLDIKSNKVEMFRNMFVPDLPKQTIAFLAVVQPLGAMFPLAEIQSRLAALVFKGDVKLPSPAVMKKDIQAHTSALQNRYIQTERHTIQVDWLPFMDEVAVLAGCKPSLLKLLFTDPVLFYYVAFGPGVPYQYRLHGPNPWPGARNAILTTLYRVKKPFETRTIPNNSRHKSTSWFKLLLLTSATAVALTFGVQYLKESNVNVSEYLPSWIKL</sequence>
<evidence type="ECO:0000313" key="36">
    <source>
        <dbReference type="EMBL" id="CEK78233.1"/>
    </source>
</evidence>
<evidence type="ECO:0000256" key="2">
    <source>
        <dbReference type="ARBA" id="ARBA00004389"/>
    </source>
</evidence>
<comment type="catalytic activity">
    <reaction evidence="32">
        <text>octan-3-one + NADPH + O2 + H(+) = pentyl propanoate + NADP(+) + H2O</text>
        <dbReference type="Rhea" id="RHEA:54840"/>
        <dbReference type="ChEBI" id="CHEBI:15377"/>
        <dbReference type="ChEBI" id="CHEBI:15378"/>
        <dbReference type="ChEBI" id="CHEBI:15379"/>
        <dbReference type="ChEBI" id="CHEBI:57783"/>
        <dbReference type="ChEBI" id="CHEBI:58349"/>
        <dbReference type="ChEBI" id="CHEBI:80946"/>
        <dbReference type="ChEBI" id="CHEBI:87373"/>
    </reaction>
    <physiologicalReaction direction="left-to-right" evidence="32">
        <dbReference type="Rhea" id="RHEA:54841"/>
    </physiologicalReaction>
</comment>
<dbReference type="PIRSF" id="PIRSF000332">
    <property type="entry name" value="FMO"/>
    <property type="match status" value="1"/>
</dbReference>
<dbReference type="EMBL" id="HACG01031367">
    <property type="protein sequence ID" value="CEK78232.1"/>
    <property type="molecule type" value="Transcribed_RNA"/>
</dbReference>
<evidence type="ECO:0000256" key="20">
    <source>
        <dbReference type="ARBA" id="ARBA00047338"/>
    </source>
</evidence>
<keyword evidence="12 33" id="KW-0521">NADP</keyword>
<evidence type="ECO:0000256" key="23">
    <source>
        <dbReference type="ARBA" id="ARBA00047855"/>
    </source>
</evidence>
<evidence type="ECO:0000256" key="13">
    <source>
        <dbReference type="ARBA" id="ARBA00022989"/>
    </source>
</evidence>
<dbReference type="GO" id="GO:0006629">
    <property type="term" value="P:lipid metabolic process"/>
    <property type="evidence" value="ECO:0007669"/>
    <property type="project" value="UniProtKB-KW"/>
</dbReference>
<evidence type="ECO:0000256" key="14">
    <source>
        <dbReference type="ARBA" id="ARBA00023002"/>
    </source>
</evidence>
<dbReference type="EC" id="1.-.-.-" evidence="34"/>
<evidence type="ECO:0000256" key="11">
    <source>
        <dbReference type="ARBA" id="ARBA00022848"/>
    </source>
</evidence>
<dbReference type="InterPro" id="IPR000960">
    <property type="entry name" value="Flavin_mOase"/>
</dbReference>
<dbReference type="GO" id="GO:0034899">
    <property type="term" value="F:trimethylamine monooxygenase activity"/>
    <property type="evidence" value="ECO:0007669"/>
    <property type="project" value="UniProtKB-EC"/>
</dbReference>
<keyword evidence="7 33" id="KW-0285">Flavoprotein</keyword>
<comment type="catalytic activity">
    <reaction evidence="22">
        <text>heptan-2-one + NADPH + O2 + H(+) = pentyl acetate + NADP(+) + H2O</text>
        <dbReference type="Rhea" id="RHEA:54836"/>
        <dbReference type="ChEBI" id="CHEBI:5672"/>
        <dbReference type="ChEBI" id="CHEBI:15377"/>
        <dbReference type="ChEBI" id="CHEBI:15378"/>
        <dbReference type="ChEBI" id="CHEBI:15379"/>
        <dbReference type="ChEBI" id="CHEBI:57783"/>
        <dbReference type="ChEBI" id="CHEBI:58349"/>
        <dbReference type="ChEBI" id="CHEBI:87362"/>
    </reaction>
    <physiologicalReaction direction="left-to-right" evidence="22">
        <dbReference type="Rhea" id="RHEA:54837"/>
    </physiologicalReaction>
</comment>
<comment type="function">
    <text evidence="18">Acts as a Baeyer-Villiger monooxygenase on a broad range of substrates. Catalyzes the insertion of an oxygen atom into a carbon-carbon bond adjacent to a carbonyl, which converts ketones to esters. Active on diverse carbonyl compounds, whereas soft nucleophiles are mostly non- or poorly reactive. In contrast with other forms of FMO it is non- or poorly active on 'classical' substrates such as drugs, pesticides, and dietary components containing soft nucleophilic heteroatoms. Able to oxidize drug molecules bearing a carbonyl group on an aliphatic chain, such as nabumetone and pentoxifylline. Also, in the absence of substrates, shows slow but yet significant NADPH oxidase activity. Acts as a positive modulator of cholesterol biosynthesis as well as glucose homeostasis, promoting metabolic aging via pleiotropic effects.</text>
</comment>
<evidence type="ECO:0000256" key="15">
    <source>
        <dbReference type="ARBA" id="ARBA00023033"/>
    </source>
</evidence>
<evidence type="ECO:0000256" key="31">
    <source>
        <dbReference type="ARBA" id="ARBA00049443"/>
    </source>
</evidence>
<keyword evidence="8" id="KW-0812">Transmembrane</keyword>
<dbReference type="GO" id="GO:0016174">
    <property type="term" value="F:NAD(P)H oxidase H2O2-forming activity"/>
    <property type="evidence" value="ECO:0007669"/>
    <property type="project" value="UniProtKB-EC"/>
</dbReference>
<comment type="subcellular location">
    <subcellularLocation>
        <location evidence="2">Endoplasmic reticulum membrane</location>
        <topology evidence="2">Single-pass membrane protein</topology>
    </subcellularLocation>
    <subcellularLocation>
        <location evidence="3">Microsome membrane</location>
    </subcellularLocation>
</comment>
<dbReference type="SUPFAM" id="SSF51905">
    <property type="entry name" value="FAD/NAD(P)-binding domain"/>
    <property type="match status" value="3"/>
</dbReference>
<evidence type="ECO:0000256" key="27">
    <source>
        <dbReference type="ARBA" id="ARBA00048088"/>
    </source>
</evidence>
<evidence type="ECO:0000256" key="8">
    <source>
        <dbReference type="ARBA" id="ARBA00022692"/>
    </source>
</evidence>
<evidence type="ECO:0000256" key="5">
    <source>
        <dbReference type="ARBA" id="ARBA00022481"/>
    </source>
</evidence>
<keyword evidence="6" id="KW-0597">Phosphoprotein</keyword>
<evidence type="ECO:0000256" key="32">
    <source>
        <dbReference type="ARBA" id="ARBA00049475"/>
    </source>
</evidence>
<comment type="catalytic activity">
    <reaction evidence="31">
        <text>N,N-dimethylaniline + NADPH + O2 + H(+) = N,N-dimethylaniline N-oxide + NADP(+) + H2O</text>
        <dbReference type="Rhea" id="RHEA:24468"/>
        <dbReference type="ChEBI" id="CHEBI:15377"/>
        <dbReference type="ChEBI" id="CHEBI:15378"/>
        <dbReference type="ChEBI" id="CHEBI:15379"/>
        <dbReference type="ChEBI" id="CHEBI:16269"/>
        <dbReference type="ChEBI" id="CHEBI:17735"/>
        <dbReference type="ChEBI" id="CHEBI:57783"/>
        <dbReference type="ChEBI" id="CHEBI:58349"/>
        <dbReference type="EC" id="1.14.13.8"/>
    </reaction>
    <physiologicalReaction direction="left-to-right" evidence="31">
        <dbReference type="Rhea" id="RHEA:24469"/>
    </physiologicalReaction>
</comment>
<proteinExistence type="inferred from homology"/>
<evidence type="ECO:0000256" key="26">
    <source>
        <dbReference type="ARBA" id="ARBA00048041"/>
    </source>
</evidence>
<dbReference type="PANTHER" id="PTHR23023">
    <property type="entry name" value="DIMETHYLANILINE MONOOXYGENASE"/>
    <property type="match status" value="1"/>
</dbReference>
<evidence type="ECO:0000256" key="18">
    <source>
        <dbReference type="ARBA" id="ARBA00045722"/>
    </source>
</evidence>
<evidence type="ECO:0000256" key="21">
    <source>
        <dbReference type="ARBA" id="ARBA00047426"/>
    </source>
</evidence>
<evidence type="ECO:0000256" key="17">
    <source>
        <dbReference type="ARBA" id="ARBA00023136"/>
    </source>
</evidence>
<evidence type="ECO:0000256" key="9">
    <source>
        <dbReference type="ARBA" id="ARBA00022824"/>
    </source>
</evidence>
<evidence type="ECO:0000256" key="24">
    <source>
        <dbReference type="ARBA" id="ARBA00047864"/>
    </source>
</evidence>
<dbReference type="InterPro" id="IPR002257">
    <property type="entry name" value="Flavin_mOase_5"/>
</dbReference>
<comment type="catalytic activity">
    <reaction evidence="21">
        <text>hexan-3-one + NADPH + O2 + H(+) = propyl propanoate + NADP(+) + H2O</text>
        <dbReference type="Rhea" id="RHEA:54848"/>
        <dbReference type="ChEBI" id="CHEBI:15377"/>
        <dbReference type="ChEBI" id="CHEBI:15378"/>
        <dbReference type="ChEBI" id="CHEBI:15379"/>
        <dbReference type="ChEBI" id="CHEBI:57783"/>
        <dbReference type="ChEBI" id="CHEBI:58349"/>
        <dbReference type="ChEBI" id="CHEBI:89828"/>
        <dbReference type="ChEBI" id="CHEBI:89891"/>
    </reaction>
    <physiologicalReaction direction="left-to-right" evidence="21">
        <dbReference type="Rhea" id="RHEA:54849"/>
    </physiologicalReaction>
</comment>
<comment type="catalytic activity">
    <reaction evidence="30">
        <text>heptan-4-one + NADPH + O2 + H(+) = propyl butanoate + NADP(+) + H2O</text>
        <dbReference type="Rhea" id="RHEA:54852"/>
        <dbReference type="ChEBI" id="CHEBI:15377"/>
        <dbReference type="ChEBI" id="CHEBI:15378"/>
        <dbReference type="ChEBI" id="CHEBI:15379"/>
        <dbReference type="ChEBI" id="CHEBI:57783"/>
        <dbReference type="ChEBI" id="CHEBI:58349"/>
        <dbReference type="ChEBI" id="CHEBI:89484"/>
        <dbReference type="ChEBI" id="CHEBI:89719"/>
    </reaction>
    <physiologicalReaction direction="left-to-right" evidence="30">
        <dbReference type="Rhea" id="RHEA:54853"/>
    </physiologicalReaction>
</comment>
<dbReference type="InterPro" id="IPR036188">
    <property type="entry name" value="FAD/NAD-bd_sf"/>
</dbReference>
<keyword evidence="10 33" id="KW-0274">FAD</keyword>
<evidence type="ECO:0000256" key="30">
    <source>
        <dbReference type="ARBA" id="ARBA00048990"/>
    </source>
</evidence>
<organism evidence="35">
    <name type="scientific">Arion vulgaris</name>
    <dbReference type="NCBI Taxonomy" id="1028688"/>
    <lineage>
        <taxon>Eukaryota</taxon>
        <taxon>Metazoa</taxon>
        <taxon>Spiralia</taxon>
        <taxon>Lophotrochozoa</taxon>
        <taxon>Mollusca</taxon>
        <taxon>Gastropoda</taxon>
        <taxon>Heterobranchia</taxon>
        <taxon>Euthyneura</taxon>
        <taxon>Panpulmonata</taxon>
        <taxon>Eupulmonata</taxon>
        <taxon>Stylommatophora</taxon>
        <taxon>Helicina</taxon>
        <taxon>Arionoidea</taxon>
        <taxon>Arionidae</taxon>
        <taxon>Arion</taxon>
    </lineage>
</organism>
<reference evidence="35" key="1">
    <citation type="submission" date="2014-12" db="EMBL/GenBank/DDBJ databases">
        <title>Insight into the proteome of Arion vulgaris.</title>
        <authorList>
            <person name="Aradska J."/>
            <person name="Bulat T."/>
            <person name="Smidak R."/>
            <person name="Sarate P."/>
            <person name="Gangsoo J."/>
            <person name="Sialana F."/>
            <person name="Bilban M."/>
            <person name="Lubec G."/>
        </authorList>
    </citation>
    <scope>NUCLEOTIDE SEQUENCE</scope>
    <source>
        <tissue evidence="35">Skin</tissue>
    </source>
</reference>
<dbReference type="InterPro" id="IPR050346">
    <property type="entry name" value="FMO-like"/>
</dbReference>
<dbReference type="GO" id="GO:0005789">
    <property type="term" value="C:endoplasmic reticulum membrane"/>
    <property type="evidence" value="ECO:0007669"/>
    <property type="project" value="UniProtKB-SubCell"/>
</dbReference>
<keyword evidence="16" id="KW-0443">Lipid metabolism</keyword>
<comment type="catalytic activity">
    <reaction evidence="23">
        <text>sulcatone + NADPH + O2 + H(+) = 4-methylpent-3-en-1-yl acetate + NADP(+) + H2O</text>
        <dbReference type="Rhea" id="RHEA:54864"/>
        <dbReference type="ChEBI" id="CHEBI:15377"/>
        <dbReference type="ChEBI" id="CHEBI:15378"/>
        <dbReference type="ChEBI" id="CHEBI:15379"/>
        <dbReference type="ChEBI" id="CHEBI:16310"/>
        <dbReference type="ChEBI" id="CHEBI:57783"/>
        <dbReference type="ChEBI" id="CHEBI:58349"/>
        <dbReference type="ChEBI" id="CHEBI:138373"/>
    </reaction>
    <physiologicalReaction direction="left-to-right" evidence="23">
        <dbReference type="Rhea" id="RHEA:54865"/>
    </physiologicalReaction>
</comment>
<comment type="catalytic activity">
    <reaction evidence="28">
        <text>octan-3-one + NADPH + O2 + H(+) = ethyl hexanoate + NADP(+) + H2O</text>
        <dbReference type="Rhea" id="RHEA:54856"/>
        <dbReference type="ChEBI" id="CHEBI:15377"/>
        <dbReference type="ChEBI" id="CHEBI:15378"/>
        <dbReference type="ChEBI" id="CHEBI:15379"/>
        <dbReference type="ChEBI" id="CHEBI:57783"/>
        <dbReference type="ChEBI" id="CHEBI:58349"/>
        <dbReference type="ChEBI" id="CHEBI:80946"/>
        <dbReference type="ChEBI" id="CHEBI:86055"/>
    </reaction>
    <physiologicalReaction direction="left-to-right" evidence="28">
        <dbReference type="Rhea" id="RHEA:54857"/>
    </physiologicalReaction>
</comment>
<dbReference type="GO" id="GO:0050660">
    <property type="term" value="F:flavin adenine dinucleotide binding"/>
    <property type="evidence" value="ECO:0007669"/>
    <property type="project" value="InterPro"/>
</dbReference>
<name>A0A0B7AC33_9EUPU</name>
<keyword evidence="9 33" id="KW-0256">Endoplasmic reticulum</keyword>
<comment type="function">
    <text evidence="19">Broad spectrum monooxygenase that catalyzes the oxygenation of a wide variety of nitrogen- and sulfur-containing compounds including xenobiotics. Catalyzes the S-oxygenation of hypotaurine to produce taurine, an organic osmolyte involved in cell volume regulation as well as a variety of cytoprotective and developmental processes. In vitro, catalyzes the N-oxygenation of trimethylamine (TMA) to produce trimethylamine N-oxide (TMAO) and could therefore participate to the detoxification of this compound that is generated by the action of gut microbiota from dietary precursors such as choline, choline containing compounds, betaine or L-carnitine.</text>
</comment>
<comment type="catalytic activity">
    <reaction evidence="24">
        <text>NADPH + O2 + H(+) = H2O2 + NADP(+)</text>
        <dbReference type="Rhea" id="RHEA:11260"/>
        <dbReference type="ChEBI" id="CHEBI:15378"/>
        <dbReference type="ChEBI" id="CHEBI:15379"/>
        <dbReference type="ChEBI" id="CHEBI:16240"/>
        <dbReference type="ChEBI" id="CHEBI:57783"/>
        <dbReference type="ChEBI" id="CHEBI:58349"/>
        <dbReference type="EC" id="1.6.3.1"/>
    </reaction>
    <physiologicalReaction direction="left-to-right" evidence="24">
        <dbReference type="Rhea" id="RHEA:11261"/>
    </physiologicalReaction>
</comment>
<evidence type="ECO:0000256" key="28">
    <source>
        <dbReference type="ARBA" id="ARBA00048459"/>
    </source>
</evidence>
<evidence type="ECO:0000256" key="34">
    <source>
        <dbReference type="RuleBase" id="RU361177"/>
    </source>
</evidence>
<dbReference type="FunFam" id="3.50.50.60:FF:000159">
    <property type="entry name" value="Dimethylaniline monooxygenase [N-oxide-forming]"/>
    <property type="match status" value="1"/>
</dbReference>
<dbReference type="GO" id="GO:0004499">
    <property type="term" value="F:N,N-dimethylaniline monooxygenase activity"/>
    <property type="evidence" value="ECO:0007669"/>
    <property type="project" value="UniProtKB-UniRule"/>
</dbReference>
<keyword evidence="17 33" id="KW-0472">Membrane</keyword>
<dbReference type="AlphaFoldDB" id="A0A0B7AC33"/>
<evidence type="ECO:0000256" key="7">
    <source>
        <dbReference type="ARBA" id="ARBA00022630"/>
    </source>
</evidence>
<comment type="catalytic activity">
    <reaction evidence="26">
        <text>hypotaurine + NADPH + O2 + H(+) = taurine + NADP(+) + H2O</text>
        <dbReference type="Rhea" id="RHEA:69819"/>
        <dbReference type="ChEBI" id="CHEBI:15377"/>
        <dbReference type="ChEBI" id="CHEBI:15378"/>
        <dbReference type="ChEBI" id="CHEBI:15379"/>
        <dbReference type="ChEBI" id="CHEBI:57783"/>
        <dbReference type="ChEBI" id="CHEBI:57853"/>
        <dbReference type="ChEBI" id="CHEBI:58349"/>
        <dbReference type="ChEBI" id="CHEBI:507393"/>
        <dbReference type="EC" id="1.14.13.8"/>
    </reaction>
    <physiologicalReaction direction="left-to-right" evidence="26">
        <dbReference type="Rhea" id="RHEA:69820"/>
    </physiologicalReaction>
</comment>
<comment type="catalytic activity">
    <reaction evidence="20">
        <text>hypotaurine + NADH + O2 + H(+) = taurine + NAD(+) + H2O</text>
        <dbReference type="Rhea" id="RHEA:74111"/>
        <dbReference type="ChEBI" id="CHEBI:15377"/>
        <dbReference type="ChEBI" id="CHEBI:15378"/>
        <dbReference type="ChEBI" id="CHEBI:15379"/>
        <dbReference type="ChEBI" id="CHEBI:57540"/>
        <dbReference type="ChEBI" id="CHEBI:57853"/>
        <dbReference type="ChEBI" id="CHEBI:57945"/>
        <dbReference type="ChEBI" id="CHEBI:507393"/>
        <dbReference type="EC" id="1.14.13.8"/>
    </reaction>
    <physiologicalReaction direction="left-to-right" evidence="20">
        <dbReference type="Rhea" id="RHEA:74112"/>
    </physiologicalReaction>
</comment>
<evidence type="ECO:0000256" key="3">
    <source>
        <dbReference type="ARBA" id="ARBA00004524"/>
    </source>
</evidence>
<comment type="similarity">
    <text evidence="4 33 34">Belongs to the FMO family.</text>
</comment>
<dbReference type="PRINTS" id="PR01125">
    <property type="entry name" value="FMOXYGENASE5"/>
</dbReference>